<reference evidence="2" key="2">
    <citation type="submission" date="2014-07" db="EMBL/GenBank/DDBJ databases">
        <authorList>
            <person name="Hull J."/>
        </authorList>
    </citation>
    <scope>NUCLEOTIDE SEQUENCE</scope>
</reference>
<feature type="region of interest" description="Disordered" evidence="1">
    <location>
        <begin position="28"/>
        <end position="121"/>
    </location>
</feature>
<gene>
    <name evidence="2" type="ORF">CM83_101423</name>
</gene>
<evidence type="ECO:0000313" key="2">
    <source>
        <dbReference type="EMBL" id="JAG36240.1"/>
    </source>
</evidence>
<dbReference type="AlphaFoldDB" id="A0A0A9Z356"/>
<feature type="compositionally biased region" description="Low complexity" evidence="1">
    <location>
        <begin position="110"/>
        <end position="121"/>
    </location>
</feature>
<dbReference type="EMBL" id="GBHO01007364">
    <property type="protein sequence ID" value="JAG36240.1"/>
    <property type="molecule type" value="Transcribed_RNA"/>
</dbReference>
<reference evidence="2" key="1">
    <citation type="journal article" date="2014" name="PLoS ONE">
        <title>Transcriptome-Based Identification of ABC Transporters in the Western Tarnished Plant Bug Lygus hesperus.</title>
        <authorList>
            <person name="Hull J.J."/>
            <person name="Chaney K."/>
            <person name="Geib S.M."/>
            <person name="Fabrick J.A."/>
            <person name="Brent C.S."/>
            <person name="Walsh D."/>
            <person name="Lavine L.C."/>
        </authorList>
    </citation>
    <scope>NUCLEOTIDE SEQUENCE</scope>
</reference>
<evidence type="ECO:0000256" key="1">
    <source>
        <dbReference type="SAM" id="MobiDB-lite"/>
    </source>
</evidence>
<proteinExistence type="predicted"/>
<feature type="compositionally biased region" description="Polar residues" evidence="1">
    <location>
        <begin position="72"/>
        <end position="104"/>
    </location>
</feature>
<accession>A0A0A9Z356</accession>
<protein>
    <submittedName>
        <fullName evidence="2">Uncharacterized protein</fullName>
    </submittedName>
</protein>
<organism evidence="2">
    <name type="scientific">Lygus hesperus</name>
    <name type="common">Western plant bug</name>
    <dbReference type="NCBI Taxonomy" id="30085"/>
    <lineage>
        <taxon>Eukaryota</taxon>
        <taxon>Metazoa</taxon>
        <taxon>Ecdysozoa</taxon>
        <taxon>Arthropoda</taxon>
        <taxon>Hexapoda</taxon>
        <taxon>Insecta</taxon>
        <taxon>Pterygota</taxon>
        <taxon>Neoptera</taxon>
        <taxon>Paraneoptera</taxon>
        <taxon>Hemiptera</taxon>
        <taxon>Heteroptera</taxon>
        <taxon>Panheteroptera</taxon>
        <taxon>Cimicomorpha</taxon>
        <taxon>Miridae</taxon>
        <taxon>Mirini</taxon>
        <taxon>Lygus</taxon>
    </lineage>
</organism>
<name>A0A0A9Z356_LYGHE</name>
<sequence>MLLSVVPKYIALRTLVIKVLHLLLRTPQSKQSAGLQKSLKSRGTREDGALSNQHYSSSSDGTNLPTHRHVVTPQSEFPQFTSLREYSPQYSADVHQSSATNSTAPVEPIHLQLQHQRQQQQ</sequence>
<feature type="compositionally biased region" description="Polar residues" evidence="1">
    <location>
        <begin position="50"/>
        <end position="65"/>
    </location>
</feature>